<keyword evidence="4" id="KW-0808">Transferase</keyword>
<dbReference type="InterPro" id="IPR049552">
    <property type="entry name" value="PKS_DH_N"/>
</dbReference>
<dbReference type="InterPro" id="IPR050091">
    <property type="entry name" value="PKS_NRPS_Biosynth_Enz"/>
</dbReference>
<feature type="region of interest" description="C-terminal hotdog fold" evidence="7">
    <location>
        <begin position="747"/>
        <end position="885"/>
    </location>
</feature>
<sequence>MAPPAGTDTAALAPVGGTDTAALAPLGGTNPSPVAPRAGTDTTAPAPPADTDTTAVAPLGGTNPAAVAPPADTNTTAPTPPADTDTTAPAPPAHTDTAEGPAVDGREARVARAGLAAAGIAQAAPATGTGAIPSAATAAASPALRVPWVLSAPTEDGLRAQAGRLREFVGGAGGVRVGDVGLALAVTRTAFRRRAVVLGSDVGELLAGLDAVVDGAGAPNVVRGTVGEPGRTALLFTGQGAQRLGMGRELYDTFPAFAEALDAVCAAFDPHLERPLREVLFAEEGSAAAELLHRTRYTQPALFAVEVALFRLLAERDGVVPALLAGHSIGELAAAHVAGVLSLEDAAALVAARGRLMQEARSDGAMIAIQADPDEVAESIAGHADAVSLAAVNGPRSVVLAGDEPVVTRIAQQWRERGSRTRRLQVSHAFHSPHMDGILDEFREVARSLTFHPPTIPVVSTVTGEAAGPELLCSPDYWARQIRATVRFHDAVRSLRALGAGLFVEVGPDAVLTGMAREAFAEDGDDGGSVTSVALSRAGRPETDTYTTALAHLHAAGGEVDLTAYFPGAVRIDLPTYAFRGEHFWLAPGARSDARGLGLDPAGHPLLGAAVEMAGGEDLVLTGRLSPRTHPWLADHVVEGSVLFPATGFLELAFAAGERVGADTVEDLTLETPLVLPERESVRVQVRVTDPDGTGARSFTIHSRPATADDDTATGRPWTRHATGVLAPTAGPAVTTGDPGAWPPAGAVAQPLDDAYAVLRDLGYDYGPAFQGVRAVWRLGDDLLAEVALADEQREEAALSGLHPALLDAALHPLLPSAAEDPERILLPFSWAGVRLHAAGATALRVRISPLGTDTFRLTVTDGTGAPVVTVGSLALRPVDRGRLATATAARDDALFTVDWPALPTPEVPAWSRSDLTDPADLSAVAPADLVVVTLAADGEATPAAARAATVRTLELVQRWLDDERFTRSRLVVVTTGAVAALPGDDVTDLVHAPLWGLLRTA</sequence>
<protein>
    <submittedName>
        <fullName evidence="10">Polyketide synthase</fullName>
    </submittedName>
</protein>
<dbReference type="InterPro" id="IPR020807">
    <property type="entry name" value="PKS_DH"/>
</dbReference>
<dbReference type="SMART" id="SM00827">
    <property type="entry name" value="PKS_AT"/>
    <property type="match status" value="1"/>
</dbReference>
<dbReference type="STRING" id="591159.SSQG_04354"/>
<feature type="region of interest" description="N-terminal hotdog fold" evidence="7">
    <location>
        <begin position="604"/>
        <end position="733"/>
    </location>
</feature>
<dbReference type="Pfam" id="PF21089">
    <property type="entry name" value="PKS_DH_N"/>
    <property type="match status" value="1"/>
</dbReference>
<dbReference type="EMBL" id="GG657757">
    <property type="protein sequence ID" value="EFL33836.1"/>
    <property type="molecule type" value="Genomic_DNA"/>
</dbReference>
<dbReference type="RefSeq" id="WP_003991944.1">
    <property type="nucleotide sequence ID" value="NZ_GG657757.1"/>
</dbReference>
<dbReference type="InterPro" id="IPR054514">
    <property type="entry name" value="RhiE-like_linker"/>
</dbReference>
<feature type="active site" description="Proton donor; for dehydratase activity" evidence="7">
    <location>
        <position position="808"/>
    </location>
</feature>
<feature type="active site" description="Proton acceptor; for dehydratase activity" evidence="7">
    <location>
        <position position="636"/>
    </location>
</feature>
<keyword evidence="11" id="KW-1185">Reference proteome</keyword>
<dbReference type="InterPro" id="IPR016035">
    <property type="entry name" value="Acyl_Trfase/lysoPLipase"/>
</dbReference>
<keyword evidence="3" id="KW-0597">Phosphoprotein</keyword>
<dbReference type="InterPro" id="IPR014043">
    <property type="entry name" value="Acyl_transferase_dom"/>
</dbReference>
<accession>D9X573</accession>
<dbReference type="Gene3D" id="3.30.70.3290">
    <property type="match status" value="1"/>
</dbReference>
<dbReference type="SUPFAM" id="SSF51735">
    <property type="entry name" value="NAD(P)-binding Rossmann-fold domains"/>
    <property type="match status" value="1"/>
</dbReference>
<dbReference type="Proteomes" id="UP000004184">
    <property type="component" value="Unassembled WGS sequence"/>
</dbReference>
<dbReference type="InterPro" id="IPR049551">
    <property type="entry name" value="PKS_DH_C"/>
</dbReference>
<comment type="pathway">
    <text evidence="1">Antibiotic biosynthesis.</text>
</comment>
<dbReference type="Pfam" id="PF14765">
    <property type="entry name" value="PS-DH"/>
    <property type="match status" value="1"/>
</dbReference>
<dbReference type="GO" id="GO:0004312">
    <property type="term" value="F:fatty acid synthase activity"/>
    <property type="evidence" value="ECO:0007669"/>
    <property type="project" value="TreeGrafter"/>
</dbReference>
<dbReference type="FunFam" id="3.40.366.10:FF:000002">
    <property type="entry name" value="Probable polyketide synthase 2"/>
    <property type="match status" value="1"/>
</dbReference>
<dbReference type="eggNOG" id="COG3321">
    <property type="taxonomic scope" value="Bacteria"/>
</dbReference>
<dbReference type="AlphaFoldDB" id="D9X573"/>
<feature type="region of interest" description="Disordered" evidence="8">
    <location>
        <begin position="1"/>
        <end position="104"/>
    </location>
</feature>
<dbReference type="Pfam" id="PF22336">
    <property type="entry name" value="RhiE-like_linker"/>
    <property type="match status" value="1"/>
</dbReference>
<dbReference type="Gene3D" id="3.40.366.10">
    <property type="entry name" value="Malonyl-Coenzyme A Acyl Carrier Protein, domain 2"/>
    <property type="match status" value="1"/>
</dbReference>
<feature type="domain" description="PKS/mFAS DH" evidence="9">
    <location>
        <begin position="604"/>
        <end position="885"/>
    </location>
</feature>
<dbReference type="InterPro" id="IPR042104">
    <property type="entry name" value="PKS_dehydratase_sf"/>
</dbReference>
<evidence type="ECO:0000256" key="8">
    <source>
        <dbReference type="SAM" id="MobiDB-lite"/>
    </source>
</evidence>
<dbReference type="GO" id="GO:0006633">
    <property type="term" value="P:fatty acid biosynthetic process"/>
    <property type="evidence" value="ECO:0007669"/>
    <property type="project" value="TreeGrafter"/>
</dbReference>
<dbReference type="InterPro" id="IPR001227">
    <property type="entry name" value="Ac_transferase_dom_sf"/>
</dbReference>
<name>D9X573_STRVT</name>
<feature type="non-terminal residue" evidence="10">
    <location>
        <position position="1002"/>
    </location>
</feature>
<dbReference type="SUPFAM" id="SSF52151">
    <property type="entry name" value="FabD/lysophospholipase-like"/>
    <property type="match status" value="1"/>
</dbReference>
<evidence type="ECO:0000256" key="4">
    <source>
        <dbReference type="ARBA" id="ARBA00022679"/>
    </source>
</evidence>
<keyword evidence="2" id="KW-0596">Phosphopantetheine</keyword>
<feature type="compositionally biased region" description="Low complexity" evidence="8">
    <location>
        <begin position="35"/>
        <end position="88"/>
    </location>
</feature>
<evidence type="ECO:0000256" key="6">
    <source>
        <dbReference type="ARBA" id="ARBA00023315"/>
    </source>
</evidence>
<dbReference type="Gene3D" id="3.40.50.11460">
    <property type="match status" value="1"/>
</dbReference>
<dbReference type="PANTHER" id="PTHR43775:SF51">
    <property type="entry name" value="INACTIVE PHENOLPHTHIOCEROL SYNTHESIS POLYKETIDE SYNTHASE TYPE I PKS1-RELATED"/>
    <property type="match status" value="1"/>
</dbReference>
<dbReference type="InterPro" id="IPR036291">
    <property type="entry name" value="NAD(P)-bd_dom_sf"/>
</dbReference>
<dbReference type="PANTHER" id="PTHR43775">
    <property type="entry name" value="FATTY ACID SYNTHASE"/>
    <property type="match status" value="1"/>
</dbReference>
<dbReference type="SMART" id="SM00826">
    <property type="entry name" value="PKS_DH"/>
    <property type="match status" value="1"/>
</dbReference>
<dbReference type="PROSITE" id="PS52019">
    <property type="entry name" value="PKS_MFAS_DH"/>
    <property type="match status" value="1"/>
</dbReference>
<evidence type="ECO:0000259" key="9">
    <source>
        <dbReference type="PROSITE" id="PS52019"/>
    </source>
</evidence>
<evidence type="ECO:0000313" key="10">
    <source>
        <dbReference type="EMBL" id="EFL33836.1"/>
    </source>
</evidence>
<keyword evidence="6" id="KW-0012">Acyltransferase</keyword>
<gene>
    <name evidence="10" type="ORF">SSQG_04354</name>
</gene>
<dbReference type="InterPro" id="IPR016036">
    <property type="entry name" value="Malonyl_transacylase_ACP-bd"/>
</dbReference>
<dbReference type="HOGENOM" id="CLU_000022_35_7_11"/>
<dbReference type="Pfam" id="PF00698">
    <property type="entry name" value="Acyl_transf_1"/>
    <property type="match status" value="1"/>
</dbReference>
<dbReference type="SUPFAM" id="SSF55048">
    <property type="entry name" value="Probable ACP-binding domain of malonyl-CoA ACP transacylase"/>
    <property type="match status" value="1"/>
</dbReference>
<keyword evidence="5" id="KW-0511">Multifunctional enzyme</keyword>
<dbReference type="InterPro" id="IPR049900">
    <property type="entry name" value="PKS_mFAS_DH"/>
</dbReference>
<proteinExistence type="predicted"/>
<reference evidence="11" key="1">
    <citation type="submission" date="2009-02" db="EMBL/GenBank/DDBJ databases">
        <title>Annotation of Streptomyces viridochromogenes strain DSM 40736.</title>
        <authorList>
            <consortium name="The Broad Institute Genome Sequencing Platform"/>
            <consortium name="Broad Institute Microbial Sequencing Center"/>
            <person name="Fischbach M."/>
            <person name="Godfrey P."/>
            <person name="Ward D."/>
            <person name="Young S."/>
            <person name="Zeng Q."/>
            <person name="Koehrsen M."/>
            <person name="Alvarado L."/>
            <person name="Berlin A.M."/>
            <person name="Bochicchio J."/>
            <person name="Borenstein D."/>
            <person name="Chapman S.B."/>
            <person name="Chen Z."/>
            <person name="Engels R."/>
            <person name="Freedman E."/>
            <person name="Gellesch M."/>
            <person name="Goldberg J."/>
            <person name="Griggs A."/>
            <person name="Gujja S."/>
            <person name="Heilman E.R."/>
            <person name="Heiman D.I."/>
            <person name="Hepburn T.A."/>
            <person name="Howarth C."/>
            <person name="Jen D."/>
            <person name="Larson L."/>
            <person name="Lewis B."/>
            <person name="Mehta T."/>
            <person name="Park D."/>
            <person name="Pearson M."/>
            <person name="Richards J."/>
            <person name="Roberts A."/>
            <person name="Saif S."/>
            <person name="Shea T.D."/>
            <person name="Shenoy N."/>
            <person name="Sisk P."/>
            <person name="Stolte C."/>
            <person name="Sykes S.N."/>
            <person name="Thomson T."/>
            <person name="Walk T."/>
            <person name="White J."/>
            <person name="Yandava C."/>
            <person name="Straight P."/>
            <person name="Clardy J."/>
            <person name="Hung D."/>
            <person name="Kolter R."/>
            <person name="Mekalanos J."/>
            <person name="Walker S."/>
            <person name="Walsh C.T."/>
            <person name="Wieland-Brown L.C."/>
            <person name="Haas B."/>
            <person name="Nusbaum C."/>
            <person name="Birren B."/>
        </authorList>
    </citation>
    <scope>NUCLEOTIDE SEQUENCE [LARGE SCALE GENOMIC DNA]</scope>
    <source>
        <strain evidence="11">DSM 40736 / JCM 4977 / BCRC 1201 / Tue 494</strain>
    </source>
</reference>
<evidence type="ECO:0000256" key="3">
    <source>
        <dbReference type="ARBA" id="ARBA00022553"/>
    </source>
</evidence>
<evidence type="ECO:0000313" key="11">
    <source>
        <dbReference type="Proteomes" id="UP000004184"/>
    </source>
</evidence>
<evidence type="ECO:0000256" key="7">
    <source>
        <dbReference type="PROSITE-ProRule" id="PRU01363"/>
    </source>
</evidence>
<dbReference type="Gene3D" id="3.10.129.110">
    <property type="entry name" value="Polyketide synthase dehydratase"/>
    <property type="match status" value="1"/>
</dbReference>
<evidence type="ECO:0000256" key="2">
    <source>
        <dbReference type="ARBA" id="ARBA00022450"/>
    </source>
</evidence>
<organism evidence="10 11">
    <name type="scientific">Streptomyces viridochromogenes (strain DSM 40736 / JCM 4977 / BCRC 1201 / Tue 494)</name>
    <dbReference type="NCBI Taxonomy" id="591159"/>
    <lineage>
        <taxon>Bacteria</taxon>
        <taxon>Bacillati</taxon>
        <taxon>Actinomycetota</taxon>
        <taxon>Actinomycetes</taxon>
        <taxon>Kitasatosporales</taxon>
        <taxon>Streptomycetaceae</taxon>
        <taxon>Streptomyces</taxon>
    </lineage>
</organism>
<evidence type="ECO:0000256" key="5">
    <source>
        <dbReference type="ARBA" id="ARBA00023268"/>
    </source>
</evidence>
<evidence type="ECO:0000256" key="1">
    <source>
        <dbReference type="ARBA" id="ARBA00004792"/>
    </source>
</evidence>